<dbReference type="Proteomes" id="UP001327560">
    <property type="component" value="Chromosome 7"/>
</dbReference>
<name>A0AAQ3QLN9_9LILI</name>
<evidence type="ECO:0000256" key="2">
    <source>
        <dbReference type="SAM" id="MobiDB-lite"/>
    </source>
</evidence>
<organism evidence="4 5">
    <name type="scientific">Canna indica</name>
    <name type="common">Indian-shot</name>
    <dbReference type="NCBI Taxonomy" id="4628"/>
    <lineage>
        <taxon>Eukaryota</taxon>
        <taxon>Viridiplantae</taxon>
        <taxon>Streptophyta</taxon>
        <taxon>Embryophyta</taxon>
        <taxon>Tracheophyta</taxon>
        <taxon>Spermatophyta</taxon>
        <taxon>Magnoliopsida</taxon>
        <taxon>Liliopsida</taxon>
        <taxon>Zingiberales</taxon>
        <taxon>Cannaceae</taxon>
        <taxon>Canna</taxon>
    </lineage>
</organism>
<feature type="compositionally biased region" description="Polar residues" evidence="2">
    <location>
        <begin position="105"/>
        <end position="127"/>
    </location>
</feature>
<protein>
    <recommendedName>
        <fullName evidence="3">DUF7806 domain-containing protein</fullName>
    </recommendedName>
</protein>
<dbReference type="PANTHER" id="PTHR35489">
    <property type="entry name" value="TITAN9"/>
    <property type="match status" value="1"/>
</dbReference>
<dbReference type="GO" id="GO:0003006">
    <property type="term" value="P:developmental process involved in reproduction"/>
    <property type="evidence" value="ECO:0007669"/>
    <property type="project" value="TreeGrafter"/>
</dbReference>
<feature type="region of interest" description="Disordered" evidence="2">
    <location>
        <begin position="105"/>
        <end position="138"/>
    </location>
</feature>
<dbReference type="PANTHER" id="PTHR35489:SF2">
    <property type="entry name" value="TITAN9"/>
    <property type="match status" value="1"/>
</dbReference>
<sequence>MELFNTKLYEKYKKLKKRKFVEEEEWNNKRDSELRDYQSAMEDLIEELKNSNEGLRAQLYSFQEKYAECEKLMLEEAKKSKELSDEIGRLHDLLFKKNSTNYGSLATSTSTTPKVRSVEISKSPSRQETPEPCEEDGTQNRGAAILTCDSYKFGTDKPDCCKINLVSSGNTSEGCRSCIFQTLMRFLVGMDFSVDSQAENLCLLVVHKMSGYSFSLTWMQHEGEGEWMYRVSSLGTLERVALDWMKEEMIFSASMCRIFFERVSRVIGRG</sequence>
<evidence type="ECO:0000259" key="3">
    <source>
        <dbReference type="Pfam" id="PF25091"/>
    </source>
</evidence>
<feature type="domain" description="DUF7806" evidence="3">
    <location>
        <begin position="176"/>
        <end position="267"/>
    </location>
</feature>
<keyword evidence="5" id="KW-1185">Reference proteome</keyword>
<feature type="coiled-coil region" evidence="1">
    <location>
        <begin position="27"/>
        <end position="65"/>
    </location>
</feature>
<dbReference type="EMBL" id="CP136896">
    <property type="protein sequence ID" value="WOL14098.1"/>
    <property type="molecule type" value="Genomic_DNA"/>
</dbReference>
<dbReference type="InterPro" id="IPR056708">
    <property type="entry name" value="DUF7806"/>
</dbReference>
<proteinExistence type="predicted"/>
<keyword evidence="1" id="KW-0175">Coiled coil</keyword>
<dbReference type="AlphaFoldDB" id="A0AAQ3QLN9"/>
<reference evidence="4 5" key="1">
    <citation type="submission" date="2023-10" db="EMBL/GenBank/DDBJ databases">
        <title>Chromosome-scale genome assembly provides insights into flower coloration mechanisms of Canna indica.</title>
        <authorList>
            <person name="Li C."/>
        </authorList>
    </citation>
    <scope>NUCLEOTIDE SEQUENCE [LARGE SCALE GENOMIC DNA]</scope>
    <source>
        <tissue evidence="4">Flower</tissue>
    </source>
</reference>
<evidence type="ECO:0000313" key="5">
    <source>
        <dbReference type="Proteomes" id="UP001327560"/>
    </source>
</evidence>
<evidence type="ECO:0000313" key="4">
    <source>
        <dbReference type="EMBL" id="WOL14098.1"/>
    </source>
</evidence>
<gene>
    <name evidence="4" type="ORF">Cni_G22878</name>
</gene>
<evidence type="ECO:0000256" key="1">
    <source>
        <dbReference type="SAM" id="Coils"/>
    </source>
</evidence>
<accession>A0AAQ3QLN9</accession>
<dbReference type="Pfam" id="PF25091">
    <property type="entry name" value="DUF7806"/>
    <property type="match status" value="1"/>
</dbReference>